<comment type="cofactor">
    <cofactor evidence="1 9">
        <name>Mg(2+)</name>
        <dbReference type="ChEBI" id="CHEBI:18420"/>
    </cofactor>
</comment>
<dbReference type="EC" id="3.1.-.-" evidence="9"/>
<evidence type="ECO:0000256" key="3">
    <source>
        <dbReference type="ARBA" id="ARBA00022722"/>
    </source>
</evidence>
<protein>
    <recommendedName>
        <fullName evidence="9">CRISPR-associated endoribonuclease Cas2</fullName>
        <ecNumber evidence="9">3.1.-.-</ecNumber>
    </recommendedName>
</protein>
<keyword evidence="8 9" id="KW-0051">Antiviral defense</keyword>
<comment type="caution">
    <text evidence="10">The sequence shown here is derived from an EMBL/GenBank/DDBJ whole genome shotgun (WGS) entry which is preliminary data.</text>
</comment>
<evidence type="ECO:0000256" key="9">
    <source>
        <dbReference type="HAMAP-Rule" id="MF_01471"/>
    </source>
</evidence>
<keyword evidence="6 9" id="KW-0378">Hydrolase</keyword>
<dbReference type="RefSeq" id="WP_155588821.1">
    <property type="nucleotide sequence ID" value="NZ_WNLP01000005.1"/>
</dbReference>
<dbReference type="GO" id="GO:0051607">
    <property type="term" value="P:defense response to virus"/>
    <property type="evidence" value="ECO:0007669"/>
    <property type="project" value="UniProtKB-UniRule"/>
</dbReference>
<comment type="similarity">
    <text evidence="2 9">Belongs to the CRISPR-associated endoribonuclease Cas2 protein family.</text>
</comment>
<dbReference type="Proteomes" id="UP000487882">
    <property type="component" value="Unassembled WGS sequence"/>
</dbReference>
<dbReference type="GO" id="GO:0004521">
    <property type="term" value="F:RNA endonuclease activity"/>
    <property type="evidence" value="ECO:0007669"/>
    <property type="project" value="InterPro"/>
</dbReference>
<dbReference type="HAMAP" id="MF_01471">
    <property type="entry name" value="Cas2"/>
    <property type="match status" value="1"/>
</dbReference>
<dbReference type="InterPro" id="IPR021127">
    <property type="entry name" value="CRISPR_associated_Cas2"/>
</dbReference>
<organism evidence="10 11">
    <name type="scientific">Bifidobacterium canis</name>
    <dbReference type="NCBI Taxonomy" id="2610880"/>
    <lineage>
        <taxon>Bacteria</taxon>
        <taxon>Bacillati</taxon>
        <taxon>Actinomycetota</taxon>
        <taxon>Actinomycetes</taxon>
        <taxon>Bifidobacteriales</taxon>
        <taxon>Bifidobacteriaceae</taxon>
        <taxon>Bifidobacterium</taxon>
    </lineage>
</organism>
<evidence type="ECO:0000313" key="10">
    <source>
        <dbReference type="EMBL" id="MUH59794.1"/>
    </source>
</evidence>
<dbReference type="GO" id="GO:0043571">
    <property type="term" value="P:maintenance of CRISPR repeat elements"/>
    <property type="evidence" value="ECO:0007669"/>
    <property type="project" value="UniProtKB-UniRule"/>
</dbReference>
<dbReference type="AlphaFoldDB" id="A0A7K1J567"/>
<feature type="binding site" evidence="9">
    <location>
        <position position="17"/>
    </location>
    <ligand>
        <name>Mg(2+)</name>
        <dbReference type="ChEBI" id="CHEBI:18420"/>
        <note>catalytic</note>
    </ligand>
</feature>
<evidence type="ECO:0000256" key="5">
    <source>
        <dbReference type="ARBA" id="ARBA00022759"/>
    </source>
</evidence>
<evidence type="ECO:0000256" key="1">
    <source>
        <dbReference type="ARBA" id="ARBA00001946"/>
    </source>
</evidence>
<evidence type="ECO:0000256" key="4">
    <source>
        <dbReference type="ARBA" id="ARBA00022723"/>
    </source>
</evidence>
<comment type="function">
    <text evidence="9">CRISPR (clustered regularly interspaced short palindromic repeat), is an adaptive immune system that provides protection against mobile genetic elements (viruses, transposable elements and conjugative plasmids). CRISPR clusters contain sequences complementary to antecedent mobile elements and target invading nucleic acids. CRISPR clusters are transcribed and processed into CRISPR RNA (crRNA). Functions as a ssRNA-specific endoribonuclease. Involved in the integration of spacer DNA into the CRISPR cassette.</text>
</comment>
<evidence type="ECO:0000256" key="8">
    <source>
        <dbReference type="ARBA" id="ARBA00023118"/>
    </source>
</evidence>
<keyword evidence="5 9" id="KW-0255">Endonuclease</keyword>
<keyword evidence="7 9" id="KW-0460">Magnesium</keyword>
<reference evidence="10 11" key="1">
    <citation type="submission" date="2019-09" db="EMBL/GenBank/DDBJ databases">
        <title>Bifidobacterium canis sp. nov., isolated from the digestive tract of German Shepherd dog puppy.</title>
        <authorList>
            <person name="Bunesova V."/>
        </authorList>
    </citation>
    <scope>NUCLEOTIDE SEQUENCE [LARGE SCALE GENOMIC DNA]</scope>
    <source>
        <strain evidence="10 11">GSD1FS</strain>
    </source>
</reference>
<dbReference type="Pfam" id="PF09827">
    <property type="entry name" value="CRISPR_Cas2"/>
    <property type="match status" value="1"/>
</dbReference>
<sequence length="124" mass="14235">MKKDEDSGGMWCLVMFDLPVGTKSERHEATVFRNLLLDMGYMMVQFSVYARYTPTQSGNRSTINMIKKHLPSGGKVRVLHISDHQWAQSLRYVNNVPQHNTEAPDVFTLFDYLLPKIVGILTFL</sequence>
<gene>
    <name evidence="9" type="primary">cas2</name>
    <name evidence="10" type="ORF">GSD1FS_1137</name>
</gene>
<keyword evidence="4 9" id="KW-0479">Metal-binding</keyword>
<proteinExistence type="inferred from homology"/>
<accession>A0A7K1J567</accession>
<dbReference type="GO" id="GO:0016787">
    <property type="term" value="F:hydrolase activity"/>
    <property type="evidence" value="ECO:0007669"/>
    <property type="project" value="UniProtKB-KW"/>
</dbReference>
<evidence type="ECO:0000256" key="7">
    <source>
        <dbReference type="ARBA" id="ARBA00022842"/>
    </source>
</evidence>
<keyword evidence="11" id="KW-1185">Reference proteome</keyword>
<dbReference type="EMBL" id="WNLP01000005">
    <property type="protein sequence ID" value="MUH59794.1"/>
    <property type="molecule type" value="Genomic_DNA"/>
</dbReference>
<dbReference type="SUPFAM" id="SSF143430">
    <property type="entry name" value="TTP0101/SSO1404-like"/>
    <property type="match status" value="1"/>
</dbReference>
<evidence type="ECO:0000256" key="2">
    <source>
        <dbReference type="ARBA" id="ARBA00009959"/>
    </source>
</evidence>
<name>A0A7K1J567_9BIFI</name>
<dbReference type="InterPro" id="IPR019199">
    <property type="entry name" value="Virulence_VapD/CRISPR_Cas2"/>
</dbReference>
<dbReference type="NCBIfam" id="TIGR01573">
    <property type="entry name" value="cas2"/>
    <property type="match status" value="1"/>
</dbReference>
<comment type="subunit">
    <text evidence="9">Homodimer, forms a heterotetramer with a Cas1 homodimer.</text>
</comment>
<evidence type="ECO:0000313" key="11">
    <source>
        <dbReference type="Proteomes" id="UP000487882"/>
    </source>
</evidence>
<evidence type="ECO:0000256" key="6">
    <source>
        <dbReference type="ARBA" id="ARBA00022801"/>
    </source>
</evidence>
<dbReference type="GO" id="GO:0046872">
    <property type="term" value="F:metal ion binding"/>
    <property type="evidence" value="ECO:0007669"/>
    <property type="project" value="UniProtKB-UniRule"/>
</dbReference>
<keyword evidence="3 9" id="KW-0540">Nuclease</keyword>